<dbReference type="Gene3D" id="3.40.190.290">
    <property type="match status" value="1"/>
</dbReference>
<dbReference type="OrthoDB" id="7768317at2"/>
<keyword evidence="2" id="KW-0805">Transcription regulation</keyword>
<organism evidence="6 7">
    <name type="scientific">Shimia abyssi</name>
    <dbReference type="NCBI Taxonomy" id="1662395"/>
    <lineage>
        <taxon>Bacteria</taxon>
        <taxon>Pseudomonadati</taxon>
        <taxon>Pseudomonadota</taxon>
        <taxon>Alphaproteobacteria</taxon>
        <taxon>Rhodobacterales</taxon>
        <taxon>Roseobacteraceae</taxon>
    </lineage>
</organism>
<dbReference type="GO" id="GO:0006351">
    <property type="term" value="P:DNA-templated transcription"/>
    <property type="evidence" value="ECO:0007669"/>
    <property type="project" value="TreeGrafter"/>
</dbReference>
<dbReference type="PANTHER" id="PTHR30537">
    <property type="entry name" value="HTH-TYPE TRANSCRIPTIONAL REGULATOR"/>
    <property type="match status" value="1"/>
</dbReference>
<dbReference type="PROSITE" id="PS50931">
    <property type="entry name" value="HTH_LYSR"/>
    <property type="match status" value="1"/>
</dbReference>
<evidence type="ECO:0000256" key="1">
    <source>
        <dbReference type="ARBA" id="ARBA00009437"/>
    </source>
</evidence>
<evidence type="ECO:0000256" key="3">
    <source>
        <dbReference type="ARBA" id="ARBA00023125"/>
    </source>
</evidence>
<dbReference type="InterPro" id="IPR000847">
    <property type="entry name" value="LysR_HTH_N"/>
</dbReference>
<protein>
    <submittedName>
        <fullName evidence="6">LysR family transcriptional regulator</fullName>
    </submittedName>
</protein>
<accession>A0A2P8FB44</accession>
<dbReference type="AlphaFoldDB" id="A0A2P8FB44"/>
<comment type="similarity">
    <text evidence="1">Belongs to the LysR transcriptional regulatory family.</text>
</comment>
<evidence type="ECO:0000259" key="5">
    <source>
        <dbReference type="PROSITE" id="PS50931"/>
    </source>
</evidence>
<name>A0A2P8FB44_9RHOB</name>
<keyword evidence="4" id="KW-0804">Transcription</keyword>
<feature type="domain" description="HTH lysR-type" evidence="5">
    <location>
        <begin position="4"/>
        <end position="62"/>
    </location>
</feature>
<comment type="caution">
    <text evidence="6">The sequence shown here is derived from an EMBL/GenBank/DDBJ whole genome shotgun (WGS) entry which is preliminary data.</text>
</comment>
<evidence type="ECO:0000256" key="4">
    <source>
        <dbReference type="ARBA" id="ARBA00023163"/>
    </source>
</evidence>
<dbReference type="InterPro" id="IPR058163">
    <property type="entry name" value="LysR-type_TF_proteobact-type"/>
</dbReference>
<dbReference type="SUPFAM" id="SSF46785">
    <property type="entry name" value="Winged helix' DNA-binding domain"/>
    <property type="match status" value="1"/>
</dbReference>
<dbReference type="Proteomes" id="UP000240418">
    <property type="component" value="Unassembled WGS sequence"/>
</dbReference>
<dbReference type="GO" id="GO:0003700">
    <property type="term" value="F:DNA-binding transcription factor activity"/>
    <property type="evidence" value="ECO:0007669"/>
    <property type="project" value="InterPro"/>
</dbReference>
<evidence type="ECO:0000256" key="2">
    <source>
        <dbReference type="ARBA" id="ARBA00023015"/>
    </source>
</evidence>
<dbReference type="InterPro" id="IPR036390">
    <property type="entry name" value="WH_DNA-bd_sf"/>
</dbReference>
<proteinExistence type="inferred from homology"/>
<keyword evidence="3" id="KW-0238">DNA-binding</keyword>
<dbReference type="RefSeq" id="WP_106608937.1">
    <property type="nucleotide sequence ID" value="NZ_PYGJ01000008.1"/>
</dbReference>
<evidence type="ECO:0000313" key="7">
    <source>
        <dbReference type="Proteomes" id="UP000240418"/>
    </source>
</evidence>
<dbReference type="Gene3D" id="1.10.10.10">
    <property type="entry name" value="Winged helix-like DNA-binding domain superfamily/Winged helix DNA-binding domain"/>
    <property type="match status" value="1"/>
</dbReference>
<keyword evidence="7" id="KW-1185">Reference proteome</keyword>
<dbReference type="Pfam" id="PF00126">
    <property type="entry name" value="HTH_1"/>
    <property type="match status" value="1"/>
</dbReference>
<dbReference type="PANTHER" id="PTHR30537:SF3">
    <property type="entry name" value="TRANSCRIPTIONAL REGULATORY PROTEIN"/>
    <property type="match status" value="1"/>
</dbReference>
<sequence>MQGFDWDDLKFALALHRTGRMARAARALGVNETTAARRVRALEHALGAALFLRDQSGTYVATDIGLTIIDHAETIEHEHHQILEQVCETAQRISGTVRLSAVPLIANRFLVPHLPALFAQHPELTVELLPSASNLDLTRREADLAIRLAMPSDGGLATKAQKLATLSFAAYTSTTPPNQTRWITYDDAHSSLPQARWIATTLARSNDSIAPLRVADAETALEAVAAGVGAALLPTCVADNDPRLSLLPFTDAPLLTRDAWLLSHTRDDTRASIGAVKDWLGGRPWG</sequence>
<gene>
    <name evidence="6" type="ORF">CLV88_108129</name>
</gene>
<dbReference type="InterPro" id="IPR005119">
    <property type="entry name" value="LysR_subst-bd"/>
</dbReference>
<dbReference type="EMBL" id="PYGJ01000008">
    <property type="protein sequence ID" value="PSL18950.1"/>
    <property type="molecule type" value="Genomic_DNA"/>
</dbReference>
<dbReference type="InterPro" id="IPR036388">
    <property type="entry name" value="WH-like_DNA-bd_sf"/>
</dbReference>
<dbReference type="GO" id="GO:0043565">
    <property type="term" value="F:sequence-specific DNA binding"/>
    <property type="evidence" value="ECO:0007669"/>
    <property type="project" value="TreeGrafter"/>
</dbReference>
<reference evidence="6 7" key="1">
    <citation type="submission" date="2018-03" db="EMBL/GenBank/DDBJ databases">
        <title>Genomic Encyclopedia of Archaeal and Bacterial Type Strains, Phase II (KMG-II): from individual species to whole genera.</title>
        <authorList>
            <person name="Goeker M."/>
        </authorList>
    </citation>
    <scope>NUCLEOTIDE SEQUENCE [LARGE SCALE GENOMIC DNA]</scope>
    <source>
        <strain evidence="6 7">DSM 100673</strain>
    </source>
</reference>
<dbReference type="Pfam" id="PF03466">
    <property type="entry name" value="LysR_substrate"/>
    <property type="match status" value="1"/>
</dbReference>
<dbReference type="SUPFAM" id="SSF53850">
    <property type="entry name" value="Periplasmic binding protein-like II"/>
    <property type="match status" value="1"/>
</dbReference>
<evidence type="ECO:0000313" key="6">
    <source>
        <dbReference type="EMBL" id="PSL18950.1"/>
    </source>
</evidence>